<sequence>MASPRRLGTLLALVLLILVGIAAWVGWTAYHVKDSLDAAVRDADAVQSSLEAGSTREASAALADLREHSGDAADRTSGLTWRALGLLPVVGDDADGIALASDVVADLALEGAEPLISAADDLDAIVPRDGRVDLDAVERLGTPVDRADDAFTTADDRLQRADPEGYVGTLASGFRDLRQKVGDAQSAMSSAATALEVMPSMLGGDGARDFLLVMQNNAEIRATGGLPGAISVVRTHNGLVDLTRQIAATDLGTREQPLQLTKEESELFSTNIGRFPGDYNLTPDWPRAADLLRQHWTRSQPEQPAGVLSVDPVALSYLLEVTGPVTAAGVELRADNVVDELLFATYERLADPSAQDEFFRAAALAVFDRVTSGVERPQDVLRALSRAAREGRLLVHSFDDVEQGALAGTAVAGELTGDDANRPQVGAYLNDTSAAKMSYFLRHETTAEATTCEDDRQRLVGRLRLESTLREDQVGSLPDLVTGGGNYGAPVGSQLVVAYLYGPVGGSIDAVTFAGERVDAGALEHDGRPVVRVLAQLDPEETIDVEWTMTTATGQTADVDVRATPSIEPGSSFSSAASAC</sequence>
<protein>
    <submittedName>
        <fullName evidence="1">DUF4012 domain-containing protein</fullName>
    </submittedName>
</protein>
<keyword evidence="2" id="KW-1185">Reference proteome</keyword>
<dbReference type="EMBL" id="JAUHJR010000006">
    <property type="protein sequence ID" value="MDN4162489.1"/>
    <property type="molecule type" value="Genomic_DNA"/>
</dbReference>
<evidence type="ECO:0000313" key="2">
    <source>
        <dbReference type="Proteomes" id="UP001168537"/>
    </source>
</evidence>
<dbReference type="RefSeq" id="WP_300961655.1">
    <property type="nucleotide sequence ID" value="NZ_JAUHJR010000006.1"/>
</dbReference>
<accession>A0ABT8EWQ1</accession>
<dbReference type="InterPro" id="IPR025101">
    <property type="entry name" value="DUF4012"/>
</dbReference>
<reference evidence="1" key="1">
    <citation type="submission" date="2023-06" db="EMBL/GenBank/DDBJ databases">
        <title>Draft genome sequence of Nocardioides sp. SOB72.</title>
        <authorList>
            <person name="Zhang G."/>
        </authorList>
    </citation>
    <scope>NUCLEOTIDE SEQUENCE</scope>
    <source>
        <strain evidence="1">SOB72</strain>
    </source>
</reference>
<comment type="caution">
    <text evidence="1">The sequence shown here is derived from an EMBL/GenBank/DDBJ whole genome shotgun (WGS) entry which is preliminary data.</text>
</comment>
<proteinExistence type="predicted"/>
<dbReference type="Proteomes" id="UP001168537">
    <property type="component" value="Unassembled WGS sequence"/>
</dbReference>
<dbReference type="Pfam" id="PF13196">
    <property type="entry name" value="DUF4012"/>
    <property type="match status" value="1"/>
</dbReference>
<name>A0ABT8EWQ1_9ACTN</name>
<evidence type="ECO:0000313" key="1">
    <source>
        <dbReference type="EMBL" id="MDN4162489.1"/>
    </source>
</evidence>
<organism evidence="1 2">
    <name type="scientific">Nocardioides abyssi</name>
    <dbReference type="NCBI Taxonomy" id="3058370"/>
    <lineage>
        <taxon>Bacteria</taxon>
        <taxon>Bacillati</taxon>
        <taxon>Actinomycetota</taxon>
        <taxon>Actinomycetes</taxon>
        <taxon>Propionibacteriales</taxon>
        <taxon>Nocardioidaceae</taxon>
        <taxon>Nocardioides</taxon>
    </lineage>
</organism>
<gene>
    <name evidence="1" type="ORF">QWY29_14070</name>
</gene>